<accession>A0AAE2S955</accession>
<dbReference type="AlphaFoldDB" id="A0AAE2S955"/>
<dbReference type="EMBL" id="JAENIG010000002">
    <property type="protein sequence ID" value="MBK1853953.1"/>
    <property type="molecule type" value="Genomic_DNA"/>
</dbReference>
<comment type="caution">
    <text evidence="2">The sequence shown here is derived from an EMBL/GenBank/DDBJ whole genome shotgun (WGS) entry which is preliminary data.</text>
</comment>
<proteinExistence type="predicted"/>
<keyword evidence="1" id="KW-0812">Transmembrane</keyword>
<reference evidence="2" key="1">
    <citation type="submission" date="2021-01" db="EMBL/GenBank/DDBJ databases">
        <title>Modified the classification status of verrucomicrobia.</title>
        <authorList>
            <person name="Feng X."/>
        </authorList>
    </citation>
    <scope>NUCLEOTIDE SEQUENCE</scope>
    <source>
        <strain evidence="2">5K15</strain>
    </source>
</reference>
<feature type="transmembrane region" description="Helical" evidence="1">
    <location>
        <begin position="12"/>
        <end position="35"/>
    </location>
</feature>
<protein>
    <submittedName>
        <fullName evidence="2">Cytochrome c3 family protein</fullName>
    </submittedName>
</protein>
<dbReference type="PANTHER" id="PTHR39425">
    <property type="entry name" value="LIPOPROTEIN CYTOCHROME C"/>
    <property type="match status" value="1"/>
</dbReference>
<keyword evidence="1" id="KW-1133">Transmembrane helix</keyword>
<dbReference type="PANTHER" id="PTHR39425:SF1">
    <property type="entry name" value="CYTOCHROME C7-LIKE DOMAIN-CONTAINING PROTEIN"/>
    <property type="match status" value="1"/>
</dbReference>
<dbReference type="Gene3D" id="3.90.10.10">
    <property type="entry name" value="Cytochrome C3"/>
    <property type="match status" value="2"/>
</dbReference>
<dbReference type="SUPFAM" id="SSF48695">
    <property type="entry name" value="Multiheme cytochromes"/>
    <property type="match status" value="1"/>
</dbReference>
<keyword evidence="1" id="KW-0472">Membrane</keyword>
<evidence type="ECO:0000256" key="1">
    <source>
        <dbReference type="SAM" id="Phobius"/>
    </source>
</evidence>
<keyword evidence="3" id="KW-1185">Reference proteome</keyword>
<gene>
    <name evidence="2" type="ORF">JIN83_03205</name>
</gene>
<evidence type="ECO:0000313" key="3">
    <source>
        <dbReference type="Proteomes" id="UP000634206"/>
    </source>
</evidence>
<organism evidence="2 3">
    <name type="scientific">Oceaniferula flava</name>
    <dbReference type="NCBI Taxonomy" id="2800421"/>
    <lineage>
        <taxon>Bacteria</taxon>
        <taxon>Pseudomonadati</taxon>
        <taxon>Verrucomicrobiota</taxon>
        <taxon>Verrucomicrobiia</taxon>
        <taxon>Verrucomicrobiales</taxon>
        <taxon>Verrucomicrobiaceae</taxon>
        <taxon>Oceaniferula</taxon>
    </lineage>
</organism>
<dbReference type="Proteomes" id="UP000634206">
    <property type="component" value="Unassembled WGS sequence"/>
</dbReference>
<sequence>MANFFPRWTNLLPLKIAVCVIFVVLGLTAAFSYYATPKAQRVGYQPDQPIAYDHDLHANQLGIDCRYCHSSVDKSPSAGVPTANTCWNCHEHVAKGSDKLGPLRAAMGVDKDHAPIEGAVKKPIEWVRIHKSPDYVYFDHSAHVNRGVSCQSCHGQVNHMEKVHHAKDLSMAFCLDCHRAPEKHLRPLEQVYNLDYNVLTYLADKDELKEQIGFEEGDSAEEAQEKLGSLLKTNWNIHPKDSCFTCHR</sequence>
<dbReference type="CDD" id="cd08168">
    <property type="entry name" value="Cytochrom_C3"/>
    <property type="match status" value="1"/>
</dbReference>
<name>A0AAE2S955_9BACT</name>
<evidence type="ECO:0000313" key="2">
    <source>
        <dbReference type="EMBL" id="MBK1853953.1"/>
    </source>
</evidence>
<dbReference type="InterPro" id="IPR036280">
    <property type="entry name" value="Multihaem_cyt_sf"/>
</dbReference>